<dbReference type="InterPro" id="IPR039147">
    <property type="entry name" value="ASB17"/>
</dbReference>
<dbReference type="PANTHER" id="PTHR20966:SF2">
    <property type="entry name" value="ANKYRIN REPEAT AND SOCS BOX PROTEIN 17"/>
    <property type="match status" value="1"/>
</dbReference>
<dbReference type="Pfam" id="PF07525">
    <property type="entry name" value="SOCS_box"/>
    <property type="match status" value="1"/>
</dbReference>
<evidence type="ECO:0000313" key="4">
    <source>
        <dbReference type="EMBL" id="JAG72566.1"/>
    </source>
</evidence>
<accession>A0A0C9QH47</accession>
<accession>A0A9R1SZ79</accession>
<dbReference type="PANTHER" id="PTHR20966">
    <property type="entry name" value="ANKYRIN REPEAT AND SOCS BOX PROTEIN 17"/>
    <property type="match status" value="1"/>
</dbReference>
<dbReference type="PROSITE" id="PS50225">
    <property type="entry name" value="SOCS"/>
    <property type="match status" value="1"/>
</dbReference>
<evidence type="ECO:0000256" key="1">
    <source>
        <dbReference type="ARBA" id="ARBA00022786"/>
    </source>
</evidence>
<evidence type="ECO:0000256" key="2">
    <source>
        <dbReference type="ARBA" id="ARBA00023043"/>
    </source>
</evidence>
<dbReference type="CTD" id="43683"/>
<dbReference type="RefSeq" id="XP_011299735.1">
    <property type="nucleotide sequence ID" value="XM_011301433.1"/>
</dbReference>
<dbReference type="InterPro" id="IPR036036">
    <property type="entry name" value="SOCS_box-like_dom_sf"/>
</dbReference>
<dbReference type="CDD" id="cd03716">
    <property type="entry name" value="SOCS_ASB_like"/>
    <property type="match status" value="1"/>
</dbReference>
<name>A0A0C9QH47_9HYME</name>
<dbReference type="InterPro" id="IPR001496">
    <property type="entry name" value="SOCS_box"/>
</dbReference>
<dbReference type="OrthoDB" id="6419934at2759"/>
<keyword evidence="1" id="KW-0833">Ubl conjugation pathway</keyword>
<gene>
    <name evidence="4" type="primary">ASB17_0</name>
    <name evidence="6" type="synonym">stops</name>
    <name evidence="4" type="ORF">g.16822</name>
</gene>
<dbReference type="GeneID" id="105264507"/>
<proteinExistence type="predicted"/>
<reference evidence="6" key="2">
    <citation type="submission" date="2025-04" db="UniProtKB">
        <authorList>
            <consortium name="RefSeq"/>
        </authorList>
    </citation>
    <scope>IDENTIFICATION</scope>
    <source>
        <strain evidence="6">USDA-PBARC FA_bdor</strain>
        <tissue evidence="6">Whole organism</tissue>
    </source>
</reference>
<keyword evidence="2" id="KW-0040">ANK repeat</keyword>
<organism evidence="4">
    <name type="scientific">Fopius arisanus</name>
    <dbReference type="NCBI Taxonomy" id="64838"/>
    <lineage>
        <taxon>Eukaryota</taxon>
        <taxon>Metazoa</taxon>
        <taxon>Ecdysozoa</taxon>
        <taxon>Arthropoda</taxon>
        <taxon>Hexapoda</taxon>
        <taxon>Insecta</taxon>
        <taxon>Pterygota</taxon>
        <taxon>Neoptera</taxon>
        <taxon>Endopterygota</taxon>
        <taxon>Hymenoptera</taxon>
        <taxon>Apocrita</taxon>
        <taxon>Ichneumonoidea</taxon>
        <taxon>Braconidae</taxon>
        <taxon>Opiinae</taxon>
        <taxon>Fopius</taxon>
    </lineage>
</organism>
<evidence type="ECO:0000259" key="3">
    <source>
        <dbReference type="PROSITE" id="PS50225"/>
    </source>
</evidence>
<feature type="domain" description="SOCS box" evidence="3">
    <location>
        <begin position="300"/>
        <end position="339"/>
    </location>
</feature>
<protein>
    <submittedName>
        <fullName evidence="4">ASB17_0 protein</fullName>
    </submittedName>
    <submittedName>
        <fullName evidence="6">Uncharacterized protein stops</fullName>
    </submittedName>
</protein>
<evidence type="ECO:0000313" key="6">
    <source>
        <dbReference type="RefSeq" id="XP_011299735.1"/>
    </source>
</evidence>
<evidence type="ECO:0000313" key="5">
    <source>
        <dbReference type="Proteomes" id="UP000694866"/>
    </source>
</evidence>
<dbReference type="FunFam" id="1.10.750.20:FF:000001">
    <property type="entry name" value="Ankyrin repeat and SOCS box containing 1"/>
    <property type="match status" value="1"/>
</dbReference>
<dbReference type="KEGG" id="fas:105264507"/>
<dbReference type="Gene3D" id="1.10.750.20">
    <property type="entry name" value="SOCS box"/>
    <property type="match status" value="1"/>
</dbReference>
<dbReference type="AlphaFoldDB" id="A0A0C9QH47"/>
<keyword evidence="5" id="KW-1185">Reference proteome</keyword>
<sequence length="343" mass="39649">MEVLIDCYFDRLFEELERDCLASRHKRCQLVKYFSDVINSVSEAENLDADDVCERIVKSALRYHNISMSENGSICLLGKFHNVLYVAAKLCYDWCLSNNNVVSRLLNDIYYCEKTFERIFVGAIFGVRVTHFLSGWKSDFQDRNENIRGLVYFLDHAVKGRLEYKCELDSMKRRFIDVPMESYGQVLPLRVAVQHGAPDILLVMLRYGASTESDKLSPTPLEILLAKLNEYETEDEPNRVIPENLLACLRLLLRTVPAGSVRTPSHIEEVCGVKSVTLWEQFPNLVEKNFVRADRSGYCPAELKHLCRCCIRECLFENWALPHGIKTLQIPRTLQNYLDLLYD</sequence>
<reference evidence="4" key="1">
    <citation type="submission" date="2015-01" db="EMBL/GenBank/DDBJ databases">
        <title>Transcriptome Assembly of Fopius arisanus.</title>
        <authorList>
            <person name="Geib S."/>
        </authorList>
    </citation>
    <scope>NUCLEOTIDE SEQUENCE</scope>
</reference>
<dbReference type="EMBL" id="GBYB01002799">
    <property type="protein sequence ID" value="JAG72566.1"/>
    <property type="molecule type" value="Transcribed_RNA"/>
</dbReference>
<dbReference type="SUPFAM" id="SSF158235">
    <property type="entry name" value="SOCS box-like"/>
    <property type="match status" value="1"/>
</dbReference>
<dbReference type="Proteomes" id="UP000694866">
    <property type="component" value="Unplaced"/>
</dbReference>
<dbReference type="SMART" id="SM00969">
    <property type="entry name" value="SOCS_box"/>
    <property type="match status" value="1"/>
</dbReference>
<dbReference type="GO" id="GO:0035556">
    <property type="term" value="P:intracellular signal transduction"/>
    <property type="evidence" value="ECO:0007669"/>
    <property type="project" value="InterPro"/>
</dbReference>